<comment type="caution">
    <text evidence="10">The sequence shown here is derived from an EMBL/GenBank/DDBJ whole genome shotgun (WGS) entry which is preliminary data.</text>
</comment>
<feature type="transmembrane region" description="Helical" evidence="9">
    <location>
        <begin position="537"/>
        <end position="559"/>
    </location>
</feature>
<keyword evidence="1" id="KW-0813">Transport</keyword>
<evidence type="ECO:0000256" key="9">
    <source>
        <dbReference type="SAM" id="Phobius"/>
    </source>
</evidence>
<keyword evidence="6 9" id="KW-1133">Transmembrane helix</keyword>
<reference evidence="10 11" key="1">
    <citation type="submission" date="2017-04" db="EMBL/GenBank/DDBJ databases">
        <authorList>
            <person name="Varghese N."/>
            <person name="Submissions S."/>
        </authorList>
    </citation>
    <scope>NUCLEOTIDE SEQUENCE [LARGE SCALE GENOMIC DNA]</scope>
    <source>
        <strain evidence="10 11">DSM 9789</strain>
    </source>
</reference>
<dbReference type="Pfam" id="PF03814">
    <property type="entry name" value="KdpA"/>
    <property type="match status" value="1"/>
</dbReference>
<feature type="transmembrane region" description="Helical" evidence="9">
    <location>
        <begin position="15"/>
        <end position="36"/>
    </location>
</feature>
<evidence type="ECO:0000256" key="5">
    <source>
        <dbReference type="ARBA" id="ARBA00022958"/>
    </source>
</evidence>
<dbReference type="PANTHER" id="PTHR30607">
    <property type="entry name" value="POTASSIUM-TRANSPORTING ATPASE A CHAIN"/>
    <property type="match status" value="1"/>
</dbReference>
<evidence type="ECO:0000313" key="11">
    <source>
        <dbReference type="Proteomes" id="UP000192315"/>
    </source>
</evidence>
<evidence type="ECO:0000256" key="6">
    <source>
        <dbReference type="ARBA" id="ARBA00022989"/>
    </source>
</evidence>
<evidence type="ECO:0000256" key="1">
    <source>
        <dbReference type="ARBA" id="ARBA00022448"/>
    </source>
</evidence>
<feature type="transmembrane region" description="Helical" evidence="9">
    <location>
        <begin position="270"/>
        <end position="292"/>
    </location>
</feature>
<evidence type="ECO:0000256" key="3">
    <source>
        <dbReference type="ARBA" id="ARBA00022538"/>
    </source>
</evidence>
<accession>A0A8G2L8J8</accession>
<evidence type="ECO:0000256" key="8">
    <source>
        <dbReference type="ARBA" id="ARBA00023136"/>
    </source>
</evidence>
<dbReference type="AlphaFoldDB" id="A0A8G2L8J8"/>
<dbReference type="PANTHER" id="PTHR30607:SF2">
    <property type="entry name" value="POTASSIUM-TRANSPORTING ATPASE POTASSIUM-BINDING SUBUNIT"/>
    <property type="match status" value="1"/>
</dbReference>
<keyword evidence="3" id="KW-0633">Potassium transport</keyword>
<dbReference type="Proteomes" id="UP000192315">
    <property type="component" value="Unassembled WGS sequence"/>
</dbReference>
<feature type="transmembrane region" description="Helical" evidence="9">
    <location>
        <begin position="299"/>
        <end position="320"/>
    </location>
</feature>
<dbReference type="RefSeq" id="WP_084273210.1">
    <property type="nucleotide sequence ID" value="NZ_FWYE01000004.1"/>
</dbReference>
<organism evidence="10 11">
    <name type="scientific">Picrophilus torridus (strain ATCC 700027 / DSM 9790 / JCM 10055 / NBRC 100828 / KAW 2/3)</name>
    <dbReference type="NCBI Taxonomy" id="1122961"/>
    <lineage>
        <taxon>Archaea</taxon>
        <taxon>Methanobacteriati</taxon>
        <taxon>Thermoplasmatota</taxon>
        <taxon>Thermoplasmata</taxon>
        <taxon>Thermoplasmatales</taxon>
        <taxon>Picrophilaceae</taxon>
        <taxon>Picrophilus</taxon>
    </lineage>
</organism>
<dbReference type="EMBL" id="FWYE01000004">
    <property type="protein sequence ID" value="SMD31530.1"/>
    <property type="molecule type" value="Genomic_DNA"/>
</dbReference>
<evidence type="ECO:0000313" key="10">
    <source>
        <dbReference type="EMBL" id="SMD31530.1"/>
    </source>
</evidence>
<feature type="transmembrane region" description="Helical" evidence="9">
    <location>
        <begin position="190"/>
        <end position="210"/>
    </location>
</feature>
<keyword evidence="5" id="KW-0630">Potassium</keyword>
<evidence type="ECO:0000256" key="4">
    <source>
        <dbReference type="ARBA" id="ARBA00022692"/>
    </source>
</evidence>
<feature type="transmembrane region" description="Helical" evidence="9">
    <location>
        <begin position="81"/>
        <end position="102"/>
    </location>
</feature>
<keyword evidence="2" id="KW-1003">Cell membrane</keyword>
<dbReference type="GO" id="GO:0008556">
    <property type="term" value="F:P-type potassium transmembrane transporter activity"/>
    <property type="evidence" value="ECO:0007669"/>
    <property type="project" value="InterPro"/>
</dbReference>
<proteinExistence type="predicted"/>
<dbReference type="InterPro" id="IPR004623">
    <property type="entry name" value="KdpA"/>
</dbReference>
<feature type="transmembrane region" description="Helical" evidence="9">
    <location>
        <begin position="494"/>
        <end position="517"/>
    </location>
</feature>
<dbReference type="PIRSF" id="PIRSF001294">
    <property type="entry name" value="K_ATPaseA"/>
    <property type="match status" value="1"/>
</dbReference>
<feature type="transmembrane region" description="Helical" evidence="9">
    <location>
        <begin position="389"/>
        <end position="412"/>
    </location>
</feature>
<feature type="transmembrane region" description="Helical" evidence="9">
    <location>
        <begin position="143"/>
        <end position="169"/>
    </location>
</feature>
<evidence type="ECO:0000256" key="2">
    <source>
        <dbReference type="ARBA" id="ARBA00022475"/>
    </source>
</evidence>
<keyword evidence="7" id="KW-0406">Ion transport</keyword>
<gene>
    <name evidence="10" type="ORF">SAMN02745355_1478</name>
</gene>
<keyword evidence="11" id="KW-1185">Reference proteome</keyword>
<evidence type="ECO:0000256" key="7">
    <source>
        <dbReference type="ARBA" id="ARBA00023065"/>
    </source>
</evidence>
<dbReference type="GO" id="GO:0005886">
    <property type="term" value="C:plasma membrane"/>
    <property type="evidence" value="ECO:0007669"/>
    <property type="project" value="TreeGrafter"/>
</dbReference>
<feature type="transmembrane region" description="Helical" evidence="9">
    <location>
        <begin position="433"/>
        <end position="456"/>
    </location>
</feature>
<keyword evidence="4 9" id="KW-0812">Transmembrane</keyword>
<protein>
    <submittedName>
        <fullName evidence="10">K+-transporting ATPase ATPase A chain</fullName>
    </submittedName>
</protein>
<keyword evidence="8 9" id="KW-0472">Membrane</keyword>
<sequence>MTSESIYQIIDSNRGVSGIIIVFIYIFLALLFGYLISNYISKLYMDEEDKTWLYPLSGRVTNFFEKLLGEDKNKKMKFKDYFLNLLIFNAAAGVIAFIAIYFQRFFPFYDDNKMGLSLTFNTVVSFLTNTDLEHFSNPLKLSIFSWTFSIMGLMFLSAATGFAASMAFVRGIRNDDGFIGNFYHDFLVSLFYLIFPLSILGAVIFILAGVPETLRAYIDVYPLFSSGPEKLPLGPIATFIAIKYVGTNGGGIYGANAAYPLGNPNWFTNIVSYILLIIIPTGSIMALGRVFIKRFANMLVYVLFTIFAITSLMTYLSEFIGIPEISALGSYSGNMIGKEVYLGLAPTVMFQVGSVFTSTGAASGSIISYTPVGILGLLINLVLNDPLGGVGTGVINIFTYVIFTVFISSLMVGKLPEIMSIRIGSREMKYSTIALLSHPLIVLIPLGVTLLIPGVMETFLNGHASNITNLLYEFASAASNNGSEAGGFLTDSNYFNYLDGIIMLLGRYLILGIQLLLAQQFAFKKPKSEYTRATIDIGSPAFGFMLFAVIIMIGLLSYLPVFALGPLYSWARAFGI</sequence>
<name>A0A8G2L8J8_PICTO</name>